<reference evidence="12" key="1">
    <citation type="submission" date="2018-02" db="EMBL/GenBank/DDBJ databases">
        <authorList>
            <person name="Cohen D.B."/>
            <person name="Kent A.D."/>
        </authorList>
    </citation>
    <scope>NUCLEOTIDE SEQUENCE</scope>
</reference>
<feature type="domain" description="ABC transporter" evidence="10">
    <location>
        <begin position="293"/>
        <end position="529"/>
    </location>
</feature>
<keyword evidence="4 9" id="KW-0812">Transmembrane</keyword>
<keyword evidence="6" id="KW-0067">ATP-binding</keyword>
<evidence type="ECO:0000259" key="10">
    <source>
        <dbReference type="PROSITE" id="PS50893"/>
    </source>
</evidence>
<name>A0A2N9ESA2_FAGSY</name>
<gene>
    <name evidence="12" type="ORF">FSB_LOCUS5453</name>
</gene>
<feature type="transmembrane region" description="Helical" evidence="9">
    <location>
        <begin position="172"/>
        <end position="191"/>
    </location>
</feature>
<feature type="domain" description="ABC transporter" evidence="10">
    <location>
        <begin position="848"/>
        <end position="1076"/>
    </location>
</feature>
<evidence type="ECO:0000256" key="5">
    <source>
        <dbReference type="ARBA" id="ARBA00022741"/>
    </source>
</evidence>
<dbReference type="PANTHER" id="PTHR24222">
    <property type="entry name" value="ABC TRANSPORTER B FAMILY"/>
    <property type="match status" value="1"/>
</dbReference>
<evidence type="ECO:0000313" key="12">
    <source>
        <dbReference type="EMBL" id="SPC77571.1"/>
    </source>
</evidence>
<feature type="domain" description="ABC transmembrane type-1" evidence="11">
    <location>
        <begin position="22"/>
        <end position="218"/>
    </location>
</feature>
<keyword evidence="7 9" id="KW-1133">Transmembrane helix</keyword>
<sequence>MGAKGEDGIFRYADSWDMWLMLFGTLGSIGDGLQNPLMMFILSDVINDYGSGKELTNEVVNKHALNLLYAAIGVGLAAFIEGQCWTRTAERQTSRMRMEYLKSVLRQDVGFFDTQTAGTSTTNQVVTLISSDANSIQVALCEKIPDCLAYMSTFIFCHISAFILSWRLTLAAISLSIMFIVPGLVLGKIMMGLIMQMIESYGVAGGIAEQAISSIRTVGVFRLGLGLIWLLNNMNKVGHVFIAGSVLSALPYLTGITEATTAATRIFEMIDRVPTIDSEDKKGKALSFVRGEIEFKEVYFCYPSRPDTPILEDFNLKVQAGKRVGLVGGSGSGKSTVIALLERFYDPIEGEILLDGYKIRRLQLKWLRSQLGLVNQEPVLFATTIKENILFGKEGASMDNVINAAKAANAHDFIVKLSDGYETQVGQFGFQLSGGQKQRIAIARAVLRDPKILLLDEATSALDAQSERIVQEAIDQASKGRTTIIIAHRLSTVRTANQIVVLQAGRVIESGSHNELMQMNDGEGGEYSKMVPLQQVAMQNEASSTPSTPLEVRNHHRMSIPPSPISVRSSVHSTPMLNPFSQAYSMGTPYSITMQYDTDDDGDRDYLKKSTYPRSGAVQPINAYCVGSLISVYFLQDEKEIKSKSRVLSLIFLDDNTSAAICARLSTEANMVRSLVGDRMSLLLQAIFSAEFAYALGLVLTWRLSLVMIAVQPLVIGSFYARSVLMKSMAEKSRKAQKEGSQLASEAVINHRTITAFSSQKRILGLFAETLEGPRKESIKQSWILGCLAPSFLTQLRQLWLSAGSMTNDLSKGSSAIQSVLAILDRKSEIDPDNKWGLDIKRRIKSCVELKNVFFSYPSRPDQMIFKGLTLKIDAGKTVALVGPEWSHIALVTIRENISYGKEDATESEIRRAAVHANAHEFIRGDLNPGSPYKGKQVMPLSYTFLATSNFLVDNILIFYCSGMKDGYNTYCGERGAQLSGGQKQRIALARAILKNPSILLLDAATSALDSVSENLVQEALEKMMVGRTCIVVAHRLSTIQKANTIAVIKNGKVVEQRSHNDLVSLGQGGDYYSLIKLQGG</sequence>
<dbReference type="PROSITE" id="PS50929">
    <property type="entry name" value="ABC_TM1F"/>
    <property type="match status" value="2"/>
</dbReference>
<dbReference type="InterPro" id="IPR036640">
    <property type="entry name" value="ABC1_TM_sf"/>
</dbReference>
<dbReference type="GO" id="GO:0016887">
    <property type="term" value="F:ATP hydrolysis activity"/>
    <property type="evidence" value="ECO:0007669"/>
    <property type="project" value="InterPro"/>
</dbReference>
<proteinExistence type="inferred from homology"/>
<dbReference type="InterPro" id="IPR027417">
    <property type="entry name" value="P-loop_NTPase"/>
</dbReference>
<dbReference type="SMART" id="SM00382">
    <property type="entry name" value="AAA"/>
    <property type="match status" value="2"/>
</dbReference>
<dbReference type="InterPro" id="IPR039421">
    <property type="entry name" value="Type_1_exporter"/>
</dbReference>
<accession>A0A2N9ESA2</accession>
<comment type="similarity">
    <text evidence="2">Belongs to the ABC transporter superfamily. ABCB family. Multidrug resistance exporter (TC 3.A.1.201) subfamily.</text>
</comment>
<dbReference type="InterPro" id="IPR017871">
    <property type="entry name" value="ABC_transporter-like_CS"/>
</dbReference>
<keyword evidence="5" id="KW-0547">Nucleotide-binding</keyword>
<protein>
    <submittedName>
        <fullName evidence="12">Uncharacterized protein</fullName>
    </submittedName>
</protein>
<dbReference type="CDD" id="cd18577">
    <property type="entry name" value="ABC_6TM_Pgp_ABCB1_D1_like"/>
    <property type="match status" value="1"/>
</dbReference>
<dbReference type="InterPro" id="IPR003439">
    <property type="entry name" value="ABC_transporter-like_ATP-bd"/>
</dbReference>
<evidence type="ECO:0000256" key="7">
    <source>
        <dbReference type="ARBA" id="ARBA00022989"/>
    </source>
</evidence>
<feature type="transmembrane region" description="Helical" evidence="9">
    <location>
        <begin position="67"/>
        <end position="86"/>
    </location>
</feature>
<evidence type="ECO:0000256" key="6">
    <source>
        <dbReference type="ARBA" id="ARBA00022840"/>
    </source>
</evidence>
<dbReference type="InterPro" id="IPR011527">
    <property type="entry name" value="ABC1_TM_dom"/>
</dbReference>
<evidence type="ECO:0000256" key="1">
    <source>
        <dbReference type="ARBA" id="ARBA00004141"/>
    </source>
</evidence>
<evidence type="ECO:0000256" key="4">
    <source>
        <dbReference type="ARBA" id="ARBA00022692"/>
    </source>
</evidence>
<dbReference type="Pfam" id="PF00005">
    <property type="entry name" value="ABC_tran"/>
    <property type="match status" value="2"/>
</dbReference>
<dbReference type="GO" id="GO:0005886">
    <property type="term" value="C:plasma membrane"/>
    <property type="evidence" value="ECO:0007669"/>
    <property type="project" value="TreeGrafter"/>
</dbReference>
<evidence type="ECO:0000259" key="11">
    <source>
        <dbReference type="PROSITE" id="PS50929"/>
    </source>
</evidence>
<feature type="domain" description="ABC transmembrane type-1" evidence="11">
    <location>
        <begin position="648"/>
        <end position="792"/>
    </location>
</feature>
<dbReference type="PANTHER" id="PTHR24222:SF48">
    <property type="entry name" value="ABC TRANSPORTER B FAMILY MEMBER 15"/>
    <property type="match status" value="1"/>
</dbReference>
<evidence type="ECO:0000256" key="8">
    <source>
        <dbReference type="ARBA" id="ARBA00023136"/>
    </source>
</evidence>
<comment type="subcellular location">
    <subcellularLocation>
        <location evidence="1">Membrane</location>
        <topology evidence="1">Multi-pass membrane protein</topology>
    </subcellularLocation>
</comment>
<dbReference type="CDD" id="cd03249">
    <property type="entry name" value="ABC_MTABC3_MDL1_MDL2"/>
    <property type="match status" value="1"/>
</dbReference>
<dbReference type="FunFam" id="3.40.50.300:FF:000205">
    <property type="entry name" value="ABC transporter B family member 4"/>
    <property type="match status" value="1"/>
</dbReference>
<dbReference type="Gene3D" id="3.40.50.300">
    <property type="entry name" value="P-loop containing nucleotide triphosphate hydrolases"/>
    <property type="match status" value="4"/>
</dbReference>
<dbReference type="Gene3D" id="1.20.1560.10">
    <property type="entry name" value="ABC transporter type 1, transmembrane domain"/>
    <property type="match status" value="3"/>
</dbReference>
<evidence type="ECO:0000256" key="9">
    <source>
        <dbReference type="SAM" id="Phobius"/>
    </source>
</evidence>
<evidence type="ECO:0000256" key="2">
    <source>
        <dbReference type="ARBA" id="ARBA00007577"/>
    </source>
</evidence>
<dbReference type="SUPFAM" id="SSF52540">
    <property type="entry name" value="P-loop containing nucleoside triphosphate hydrolases"/>
    <property type="match status" value="2"/>
</dbReference>
<evidence type="ECO:0000256" key="3">
    <source>
        <dbReference type="ARBA" id="ARBA00022448"/>
    </source>
</evidence>
<dbReference type="GO" id="GO:0140359">
    <property type="term" value="F:ABC-type transporter activity"/>
    <property type="evidence" value="ECO:0007669"/>
    <property type="project" value="InterPro"/>
</dbReference>
<dbReference type="AlphaFoldDB" id="A0A2N9ESA2"/>
<dbReference type="GO" id="GO:0005524">
    <property type="term" value="F:ATP binding"/>
    <property type="evidence" value="ECO:0007669"/>
    <property type="project" value="UniProtKB-KW"/>
</dbReference>
<dbReference type="Pfam" id="PF00664">
    <property type="entry name" value="ABC_membrane"/>
    <property type="match status" value="2"/>
</dbReference>
<dbReference type="EMBL" id="OIVN01000280">
    <property type="protein sequence ID" value="SPC77571.1"/>
    <property type="molecule type" value="Genomic_DNA"/>
</dbReference>
<dbReference type="PROSITE" id="PS50893">
    <property type="entry name" value="ABC_TRANSPORTER_2"/>
    <property type="match status" value="2"/>
</dbReference>
<dbReference type="SUPFAM" id="SSF90123">
    <property type="entry name" value="ABC transporter transmembrane region"/>
    <property type="match status" value="2"/>
</dbReference>
<dbReference type="InterPro" id="IPR003593">
    <property type="entry name" value="AAA+_ATPase"/>
</dbReference>
<organism evidence="12">
    <name type="scientific">Fagus sylvatica</name>
    <name type="common">Beechnut</name>
    <dbReference type="NCBI Taxonomy" id="28930"/>
    <lineage>
        <taxon>Eukaryota</taxon>
        <taxon>Viridiplantae</taxon>
        <taxon>Streptophyta</taxon>
        <taxon>Embryophyta</taxon>
        <taxon>Tracheophyta</taxon>
        <taxon>Spermatophyta</taxon>
        <taxon>Magnoliopsida</taxon>
        <taxon>eudicotyledons</taxon>
        <taxon>Gunneridae</taxon>
        <taxon>Pentapetalae</taxon>
        <taxon>rosids</taxon>
        <taxon>fabids</taxon>
        <taxon>Fagales</taxon>
        <taxon>Fagaceae</taxon>
        <taxon>Fagus</taxon>
    </lineage>
</organism>
<keyword evidence="8 9" id="KW-0472">Membrane</keyword>
<keyword evidence="3" id="KW-0813">Transport</keyword>
<dbReference type="PROSITE" id="PS00211">
    <property type="entry name" value="ABC_TRANSPORTER_1"/>
    <property type="match status" value="2"/>
</dbReference>